<name>A0A3R6DKI4_9FIRM</name>
<protein>
    <recommendedName>
        <fullName evidence="3">Conjugal transfer protein</fullName>
    </recommendedName>
</protein>
<comment type="caution">
    <text evidence="1">The sequence shown here is derived from an EMBL/GenBank/DDBJ whole genome shotgun (WGS) entry which is preliminary data.</text>
</comment>
<organism evidence="1 2">
    <name type="scientific">Roseburia intestinalis</name>
    <dbReference type="NCBI Taxonomy" id="166486"/>
    <lineage>
        <taxon>Bacteria</taxon>
        <taxon>Bacillati</taxon>
        <taxon>Bacillota</taxon>
        <taxon>Clostridia</taxon>
        <taxon>Lachnospirales</taxon>
        <taxon>Lachnospiraceae</taxon>
        <taxon>Roseburia</taxon>
    </lineage>
</organism>
<proteinExistence type="predicted"/>
<dbReference type="AlphaFoldDB" id="A0A3R6DKI4"/>
<evidence type="ECO:0008006" key="3">
    <source>
        <dbReference type="Google" id="ProtNLM"/>
    </source>
</evidence>
<dbReference type="Proteomes" id="UP000284051">
    <property type="component" value="Unassembled WGS sequence"/>
</dbReference>
<sequence>MEWYQMDAGKCLEFSKKMAVLRKLVRLGLISENEYIRAKNRIMSSYHILESEYFKSGTGKRVA</sequence>
<reference evidence="1 2" key="1">
    <citation type="submission" date="2018-08" db="EMBL/GenBank/DDBJ databases">
        <title>A genome reference for cultivated species of the human gut microbiota.</title>
        <authorList>
            <person name="Zou Y."/>
            <person name="Xue W."/>
            <person name="Luo G."/>
        </authorList>
    </citation>
    <scope>NUCLEOTIDE SEQUENCE [LARGE SCALE GENOMIC DNA]</scope>
    <source>
        <strain evidence="1 2">AM22-21LB</strain>
    </source>
</reference>
<dbReference type="EMBL" id="QRID01000033">
    <property type="protein sequence ID" value="RHG24496.1"/>
    <property type="molecule type" value="Genomic_DNA"/>
</dbReference>
<evidence type="ECO:0000313" key="1">
    <source>
        <dbReference type="EMBL" id="RHG24496.1"/>
    </source>
</evidence>
<dbReference type="RefSeq" id="WP_015521535.1">
    <property type="nucleotide sequence ID" value="NZ_JADNJF010000017.1"/>
</dbReference>
<evidence type="ECO:0000313" key="2">
    <source>
        <dbReference type="Proteomes" id="UP000284051"/>
    </source>
</evidence>
<gene>
    <name evidence="1" type="ORF">DW264_18255</name>
</gene>
<accession>A0A3R6DKI4</accession>